<keyword evidence="1" id="KW-0732">Signal</keyword>
<name>A0A9D5DDM9_9LILI</name>
<feature type="signal peptide" evidence="1">
    <location>
        <begin position="1"/>
        <end position="24"/>
    </location>
</feature>
<dbReference type="EMBL" id="JAGGNH010000001">
    <property type="protein sequence ID" value="KAJ0989825.1"/>
    <property type="molecule type" value="Genomic_DNA"/>
</dbReference>
<evidence type="ECO:0000313" key="2">
    <source>
        <dbReference type="EMBL" id="KAJ0989825.1"/>
    </source>
</evidence>
<gene>
    <name evidence="2" type="ORF">J5N97_008181</name>
</gene>
<keyword evidence="3" id="KW-1185">Reference proteome</keyword>
<feature type="chain" id="PRO_5039285948" evidence="1">
    <location>
        <begin position="25"/>
        <end position="71"/>
    </location>
</feature>
<dbReference type="AlphaFoldDB" id="A0A9D5DDM9"/>
<sequence length="71" mass="7567">MASTRTWLLVAMLALVLVIREAGAEAATGATIATEEDGKANTVNNNVEELITKAANKYVREDIGLADYEQG</sequence>
<evidence type="ECO:0000256" key="1">
    <source>
        <dbReference type="SAM" id="SignalP"/>
    </source>
</evidence>
<comment type="caution">
    <text evidence="2">The sequence shown here is derived from an EMBL/GenBank/DDBJ whole genome shotgun (WGS) entry which is preliminary data.</text>
</comment>
<dbReference type="Proteomes" id="UP001085076">
    <property type="component" value="Miscellaneous, Linkage group lg01"/>
</dbReference>
<reference evidence="2" key="2">
    <citation type="journal article" date="2022" name="Hortic Res">
        <title>The genome of Dioscorea zingiberensis sheds light on the biosynthesis, origin and evolution of the medicinally important diosgenin saponins.</title>
        <authorList>
            <person name="Li Y."/>
            <person name="Tan C."/>
            <person name="Li Z."/>
            <person name="Guo J."/>
            <person name="Li S."/>
            <person name="Chen X."/>
            <person name="Wang C."/>
            <person name="Dai X."/>
            <person name="Yang H."/>
            <person name="Song W."/>
            <person name="Hou L."/>
            <person name="Xu J."/>
            <person name="Tong Z."/>
            <person name="Xu A."/>
            <person name="Yuan X."/>
            <person name="Wang W."/>
            <person name="Yang Q."/>
            <person name="Chen L."/>
            <person name="Sun Z."/>
            <person name="Wang K."/>
            <person name="Pan B."/>
            <person name="Chen J."/>
            <person name="Bao Y."/>
            <person name="Liu F."/>
            <person name="Qi X."/>
            <person name="Gang D.R."/>
            <person name="Wen J."/>
            <person name="Li J."/>
        </authorList>
    </citation>
    <scope>NUCLEOTIDE SEQUENCE</scope>
    <source>
        <strain evidence="2">Dzin_1.0</strain>
    </source>
</reference>
<accession>A0A9D5DDM9</accession>
<evidence type="ECO:0000313" key="3">
    <source>
        <dbReference type="Proteomes" id="UP001085076"/>
    </source>
</evidence>
<organism evidence="2 3">
    <name type="scientific">Dioscorea zingiberensis</name>
    <dbReference type="NCBI Taxonomy" id="325984"/>
    <lineage>
        <taxon>Eukaryota</taxon>
        <taxon>Viridiplantae</taxon>
        <taxon>Streptophyta</taxon>
        <taxon>Embryophyta</taxon>
        <taxon>Tracheophyta</taxon>
        <taxon>Spermatophyta</taxon>
        <taxon>Magnoliopsida</taxon>
        <taxon>Liliopsida</taxon>
        <taxon>Dioscoreales</taxon>
        <taxon>Dioscoreaceae</taxon>
        <taxon>Dioscorea</taxon>
    </lineage>
</organism>
<reference evidence="2" key="1">
    <citation type="submission" date="2021-03" db="EMBL/GenBank/DDBJ databases">
        <authorList>
            <person name="Li Z."/>
            <person name="Yang C."/>
        </authorList>
    </citation>
    <scope>NUCLEOTIDE SEQUENCE</scope>
    <source>
        <strain evidence="2">Dzin_1.0</strain>
        <tissue evidence="2">Leaf</tissue>
    </source>
</reference>
<protein>
    <submittedName>
        <fullName evidence="2">Uncharacterized protein</fullName>
    </submittedName>
</protein>
<proteinExistence type="predicted"/>